<feature type="binding site" evidence="9">
    <location>
        <position position="120"/>
    </location>
    <ligand>
        <name>chlorophyll a</name>
        <dbReference type="ChEBI" id="CHEBI:58416"/>
        <label>1</label>
    </ligand>
</feature>
<dbReference type="Pfam" id="PF00504">
    <property type="entry name" value="Chloroa_b-bind"/>
    <property type="match status" value="1"/>
</dbReference>
<dbReference type="GO" id="GO:0009535">
    <property type="term" value="C:chloroplast thylakoid membrane"/>
    <property type="evidence" value="ECO:0007669"/>
    <property type="project" value="UniProtKB-SubCell"/>
</dbReference>
<dbReference type="Gene3D" id="1.10.3460.10">
    <property type="entry name" value="Chlorophyll a/b binding protein domain"/>
    <property type="match status" value="1"/>
</dbReference>
<evidence type="ECO:0000256" key="7">
    <source>
        <dbReference type="RuleBase" id="RU363080"/>
    </source>
</evidence>
<evidence type="ECO:0000256" key="6">
    <source>
        <dbReference type="PIRSR" id="PIRSR601344-1"/>
    </source>
</evidence>
<feature type="binding site" evidence="6">
    <location>
        <position position="168"/>
    </location>
    <ligand>
        <name>chlorophyll b</name>
        <dbReference type="ChEBI" id="CHEBI:61721"/>
        <label>4</label>
    </ligand>
</feature>
<feature type="binding site" evidence="6">
    <location>
        <position position="180"/>
    </location>
    <ligand>
        <name>chlorophyll a</name>
        <dbReference type="ChEBI" id="CHEBI:58416"/>
        <label>1</label>
    </ligand>
</feature>
<dbReference type="InterPro" id="IPR022796">
    <property type="entry name" value="Chloroa_b-bind"/>
</dbReference>
<name>A0A4V8H004_9CHLO</name>
<dbReference type="GO" id="GO:0009522">
    <property type="term" value="C:photosystem I"/>
    <property type="evidence" value="ECO:0007669"/>
    <property type="project" value="UniProtKB-KW"/>
</dbReference>
<dbReference type="SMR" id="A0A4V8H004"/>
<sequence length="245" mass="26882">MVFALSSFVGRPVVVGHAQPRAVRNVTRMAAERPMWYPGATAPKHLDGSMLGDYGYDPLDLGANPDSLAWFREAELMNGRYAMLGVMGGAFVNAFGLPNWWEAGAKVDVPISLGVLIALELAIFAVFEYKRYEGFKKTGECGVLSFMPFDPLNMRSEENKLKELKNGRLAMVASVGFISQYLVTGKGPVDNLKDHIVDPLHNNIYTSSVGNEVTVAIVFAAMWPMFAEAKKALGGKDDTFRAIPW</sequence>
<feature type="binding site" evidence="9">
    <location>
        <position position="202"/>
    </location>
    <ligand>
        <name>chlorophyll a</name>
        <dbReference type="ChEBI" id="CHEBI:58416"/>
        <label>3</label>
    </ligand>
</feature>
<evidence type="ECO:0000256" key="2">
    <source>
        <dbReference type="ARBA" id="ARBA00022528"/>
    </source>
</evidence>
<protein>
    <recommendedName>
        <fullName evidence="7">Chlorophyll a-b binding protein, chloroplastic</fullName>
    </recommendedName>
</protein>
<feature type="binding site" evidence="9">
    <location>
        <position position="204"/>
    </location>
    <ligand>
        <name>chlorophyll a</name>
        <dbReference type="ChEBI" id="CHEBI:58416"/>
        <label>3</label>
    </ligand>
</feature>
<keyword evidence="5 7" id="KW-0157">Chromophore</keyword>
<feature type="binding site" evidence="9">
    <location>
        <position position="128"/>
    </location>
    <ligand>
        <name>chlorophyll a</name>
        <dbReference type="ChEBI" id="CHEBI:58416"/>
        <label>1</label>
    </ligand>
</feature>
<proteinExistence type="evidence at protein level"/>
<dbReference type="GO" id="GO:0009765">
    <property type="term" value="P:photosynthesis, light harvesting"/>
    <property type="evidence" value="ECO:0007669"/>
    <property type="project" value="InterPro"/>
</dbReference>
<dbReference type="PANTHER" id="PTHR21649">
    <property type="entry name" value="CHLOROPHYLL A/B BINDING PROTEIN"/>
    <property type="match status" value="1"/>
</dbReference>
<evidence type="ECO:0000256" key="3">
    <source>
        <dbReference type="ARBA" id="ARBA00022531"/>
    </source>
</evidence>
<dbReference type="PDBsum" id="6IGZ"/>
<evidence type="ECO:0000256" key="4">
    <source>
        <dbReference type="ARBA" id="ARBA00022640"/>
    </source>
</evidence>
<keyword evidence="4 7" id="KW-0934">Plastid</keyword>
<keyword evidence="2 7" id="KW-0150">Chloroplast</keyword>
<keyword evidence="7" id="KW-0793">Thylakoid</keyword>
<feature type="binding site" evidence="6 9">
    <location>
        <position position="75"/>
    </location>
    <ligand>
        <name>chlorophyll a</name>
        <dbReference type="ChEBI" id="CHEBI:58416"/>
        <label>1</label>
    </ligand>
</feature>
<dbReference type="SUPFAM" id="SSF103511">
    <property type="entry name" value="Chlorophyll a-b binding protein"/>
    <property type="match status" value="1"/>
</dbReference>
<feature type="binding site" evidence="6">
    <location>
        <position position="162"/>
    </location>
    <ligand>
        <name>chlorophyll a</name>
        <dbReference type="ChEBI" id="CHEBI:58416"/>
        <label>1</label>
    </ligand>
</feature>
<keyword evidence="7" id="KW-0603">Photosystem I</keyword>
<feature type="binding site" evidence="6">
    <location>
        <position position="166"/>
    </location>
    <ligand>
        <name>chlorophyll a</name>
        <dbReference type="ChEBI" id="CHEBI:58416"/>
        <label>1</label>
    </ligand>
</feature>
<evidence type="ECO:0000313" key="8">
    <source>
        <dbReference type="PDB" id="6IGZ"/>
    </source>
</evidence>
<feature type="binding site" evidence="6">
    <location>
        <position position="163"/>
    </location>
    <ligand>
        <name>chlorophyll a</name>
        <dbReference type="ChEBI" id="CHEBI:58416"/>
        <label>1</label>
    </ligand>
</feature>
<dbReference type="GO" id="GO:0009523">
    <property type="term" value="C:photosystem II"/>
    <property type="evidence" value="ECO:0007669"/>
    <property type="project" value="UniProtKB-KW"/>
</dbReference>
<keyword evidence="3 7" id="KW-0602">Photosynthesis</keyword>
<feature type="binding site" evidence="9">
    <location>
        <position position="56"/>
    </location>
    <ligand>
        <name>chlorophyll a</name>
        <dbReference type="ChEBI" id="CHEBI:58416"/>
        <label>1</label>
    </ligand>
</feature>
<feature type="binding site" evidence="9">
    <location>
        <position position="168"/>
    </location>
    <ligand>
        <name>chlorophyll a</name>
        <dbReference type="ChEBI" id="CHEBI:58416"/>
        <label>1</label>
    </ligand>
</feature>
<comment type="subcellular location">
    <subcellularLocation>
        <location evidence="7">Plastid</location>
        <location evidence="7">Chloroplast thylakoid membrane</location>
    </subcellularLocation>
</comment>
<comment type="similarity">
    <text evidence="7">Belongs to the light-harvesting chlorophyll a/b-binding (LHC) protein family.</text>
</comment>
<reference evidence="8 9" key="1">
    <citation type="journal article" date="2019" name="Nat. Plants">
        <title>Structure of a green algal photosystem I in complex with a large number of light-harvesting complex I subunits.</title>
        <authorList>
            <person name="Qin X."/>
            <person name="Pi X."/>
            <person name="Wang W."/>
            <person name="Han G."/>
            <person name="Zhu L."/>
            <person name="Liu M."/>
            <person name="Cheng L."/>
            <person name="Shen J.R."/>
            <person name="Kuang T."/>
            <person name="Sui S.F."/>
        </authorList>
    </citation>
    <scope>STRUCTURE BY ELECTRON MICROSCOPY (3.49 ANGSTROMS) IN COMPLEX WITH CHLOROPHYLL A</scope>
</reference>
<evidence type="ECO:0007829" key="9">
    <source>
        <dbReference type="PDB" id="6IGZ"/>
    </source>
</evidence>
<evidence type="ECO:0000256" key="5">
    <source>
        <dbReference type="ARBA" id="ARBA00022991"/>
    </source>
</evidence>
<feature type="binding site" evidence="9">
    <location>
        <position position="72"/>
    </location>
    <ligand>
        <name>chlorophyll a</name>
        <dbReference type="ChEBI" id="CHEBI:58416"/>
        <label>1</label>
    </ligand>
</feature>
<feature type="binding site" evidence="9">
    <location>
        <position position="163"/>
    </location>
    <ligand>
        <name>chlorophyll a</name>
        <dbReference type="ChEBI" id="CHEBI:58416"/>
        <label>2</label>
    </ligand>
</feature>
<comment type="function">
    <text evidence="7">The light-harvesting complex (LHC) functions as a light receptor, it captures and delivers excitation energy to photosystems with which it is closely associated.</text>
</comment>
<dbReference type="AlphaFoldDB" id="A0A4V8H004"/>
<feature type="binding site" evidence="9">
    <location>
        <position position="180"/>
    </location>
    <ligand>
        <name>chlorophyll a</name>
        <dbReference type="ChEBI" id="CHEBI:58416"/>
        <label>3</label>
    </ligand>
</feature>
<evidence type="ECO:0000256" key="1">
    <source>
        <dbReference type="ARBA" id="ARBA00022494"/>
    </source>
</evidence>
<feature type="binding site" evidence="9">
    <location>
        <position position="54"/>
    </location>
    <ligand>
        <name>chlorophyll a</name>
        <dbReference type="ChEBI" id="CHEBI:58416"/>
        <label>1</label>
    </ligand>
</feature>
<dbReference type="GO" id="GO:0016168">
    <property type="term" value="F:chlorophyll binding"/>
    <property type="evidence" value="ECO:0007669"/>
    <property type="project" value="UniProtKB-KW"/>
</dbReference>
<keyword evidence="1 6" id="KW-0148">Chlorophyll</keyword>
<feature type="binding site" evidence="6">
    <location>
        <position position="195"/>
    </location>
    <ligand>
        <name>chlorophyll a</name>
        <dbReference type="ChEBI" id="CHEBI:58416"/>
        <label>1</label>
    </ligand>
</feature>
<accession>A0A4V8H004</accession>
<feature type="binding site" evidence="9">
    <location>
        <position position="155"/>
    </location>
    <ligand>
        <name>chlorophyll a</name>
        <dbReference type="ChEBI" id="CHEBI:58416"/>
        <label>2</label>
    </ligand>
</feature>
<organism evidence="8">
    <name type="scientific">Bryopsis corticulans</name>
    <dbReference type="NCBI Taxonomy" id="325651"/>
    <lineage>
        <taxon>Eukaryota</taxon>
        <taxon>Viridiplantae</taxon>
        <taxon>Chlorophyta</taxon>
        <taxon>core chlorophytes</taxon>
        <taxon>Ulvophyceae</taxon>
        <taxon>TCBD clade</taxon>
        <taxon>Bryopsidales</taxon>
        <taxon>Bryopsidineae</taxon>
        <taxon>Bryopsidaceae</taxon>
        <taxon>Bryopsis</taxon>
    </lineage>
</organism>
<feature type="binding site" evidence="9">
    <location>
        <position position="78"/>
    </location>
    <ligand>
        <name>chlorophyll a</name>
        <dbReference type="ChEBI" id="CHEBI:58416"/>
        <label>1</label>
    </ligand>
</feature>
<keyword evidence="8 9" id="KW-0002">3D-structure</keyword>
<keyword evidence="7" id="KW-0604">Photosystem II</keyword>
<feature type="binding site" description="axial binding residue" evidence="6">
    <location>
        <position position="80"/>
    </location>
    <ligand>
        <name>chlorophyll b</name>
        <dbReference type="ChEBI" id="CHEBI:61721"/>
        <label>1</label>
    </ligand>
    <ligandPart>
        <name>Mg</name>
        <dbReference type="ChEBI" id="CHEBI:25107"/>
    </ligandPart>
</feature>
<dbReference type="InterPro" id="IPR001344">
    <property type="entry name" value="Chloro_AB-bd_pln"/>
</dbReference>
<dbReference type="PDB" id="6IGZ">
    <property type="method" value="EM"/>
    <property type="resolution" value="3.49 A"/>
    <property type="chains" value="0=1-245"/>
</dbReference>